<evidence type="ECO:0000313" key="5">
    <source>
        <dbReference type="Proteomes" id="UP000017148"/>
    </source>
</evidence>
<evidence type="ECO:0000256" key="3">
    <source>
        <dbReference type="PROSITE-ProRule" id="PRU00339"/>
    </source>
</evidence>
<dbReference type="PANTHER" id="PTHR44943">
    <property type="entry name" value="CELLULOSE SYNTHASE OPERON PROTEIN C"/>
    <property type="match status" value="1"/>
</dbReference>
<dbReference type="PROSITE" id="PS50005">
    <property type="entry name" value="TPR"/>
    <property type="match status" value="2"/>
</dbReference>
<comment type="caution">
    <text evidence="4">The sequence shown here is derived from an EMBL/GenBank/DDBJ whole genome shotgun (WGS) entry which is preliminary data.</text>
</comment>
<dbReference type="EMBL" id="ASJR01000003">
    <property type="protein sequence ID" value="ERP38984.1"/>
    <property type="molecule type" value="Genomic_DNA"/>
</dbReference>
<dbReference type="RefSeq" id="WP_022636012.1">
    <property type="nucleotide sequence ID" value="NZ_ASJR01000003.1"/>
</dbReference>
<dbReference type="InterPro" id="IPR019734">
    <property type="entry name" value="TPR_rpt"/>
</dbReference>
<dbReference type="InterPro" id="IPR051685">
    <property type="entry name" value="Ycf3/AcsC/BcsC/TPR_MFPF"/>
</dbReference>
<keyword evidence="2 3" id="KW-0802">TPR repeat</keyword>
<dbReference type="STRING" id="1313304.CALK_0474"/>
<dbReference type="Pfam" id="PF12895">
    <property type="entry name" value="ANAPC3"/>
    <property type="match status" value="1"/>
</dbReference>
<evidence type="ECO:0000256" key="2">
    <source>
        <dbReference type="ARBA" id="ARBA00022803"/>
    </source>
</evidence>
<dbReference type="SUPFAM" id="SSF48452">
    <property type="entry name" value="TPR-like"/>
    <property type="match status" value="2"/>
</dbReference>
<keyword evidence="5" id="KW-1185">Reference proteome</keyword>
<reference evidence="4 5" key="1">
    <citation type="journal article" date="2013" name="Environ. Microbiol.">
        <title>Genome analysis of Chitinivibrio alkaliphilus gen. nov., sp. nov., a novel extremely haloalkaliphilic anaerobic chitinolytic bacterium from the candidate phylum Termite Group 3.</title>
        <authorList>
            <person name="Sorokin D.Y."/>
            <person name="Gumerov V.M."/>
            <person name="Rakitin A.L."/>
            <person name="Beletsky A.V."/>
            <person name="Damste J.S."/>
            <person name="Muyzer G."/>
            <person name="Mardanov A.V."/>
            <person name="Ravin N.V."/>
        </authorList>
    </citation>
    <scope>NUCLEOTIDE SEQUENCE [LARGE SCALE GENOMIC DNA]</scope>
    <source>
        <strain evidence="4 5">ACht1</strain>
    </source>
</reference>
<gene>
    <name evidence="4" type="ORF">CALK_0474</name>
</gene>
<dbReference type="InterPro" id="IPR011990">
    <property type="entry name" value="TPR-like_helical_dom_sf"/>
</dbReference>
<organism evidence="4 5">
    <name type="scientific">Chitinivibrio alkaliphilus ACht1</name>
    <dbReference type="NCBI Taxonomy" id="1313304"/>
    <lineage>
        <taxon>Bacteria</taxon>
        <taxon>Pseudomonadati</taxon>
        <taxon>Fibrobacterota</taxon>
        <taxon>Chitinivibrionia</taxon>
        <taxon>Chitinivibrionales</taxon>
        <taxon>Chitinivibrionaceae</taxon>
        <taxon>Chitinivibrio</taxon>
    </lineage>
</organism>
<dbReference type="SMART" id="SM00028">
    <property type="entry name" value="TPR"/>
    <property type="match status" value="6"/>
</dbReference>
<dbReference type="OrthoDB" id="9814220at2"/>
<dbReference type="PANTHER" id="PTHR44943:SF8">
    <property type="entry name" value="TPR REPEAT-CONTAINING PROTEIN MJ0263"/>
    <property type="match status" value="1"/>
</dbReference>
<protein>
    <submittedName>
        <fullName evidence="4">Uncharacterized protein</fullName>
    </submittedName>
</protein>
<keyword evidence="1" id="KW-0677">Repeat</keyword>
<proteinExistence type="predicted"/>
<evidence type="ECO:0000313" key="4">
    <source>
        <dbReference type="EMBL" id="ERP38984.1"/>
    </source>
</evidence>
<dbReference type="Proteomes" id="UP000017148">
    <property type="component" value="Unassembled WGS sequence"/>
</dbReference>
<name>U7D9B7_9BACT</name>
<dbReference type="AlphaFoldDB" id="U7D9B7"/>
<dbReference type="Gene3D" id="1.25.40.10">
    <property type="entry name" value="Tetratricopeptide repeat domain"/>
    <property type="match status" value="2"/>
</dbReference>
<feature type="repeat" description="TPR" evidence="3">
    <location>
        <begin position="416"/>
        <end position="449"/>
    </location>
</feature>
<dbReference type="eggNOG" id="COG0457">
    <property type="taxonomic scope" value="Bacteria"/>
</dbReference>
<evidence type="ECO:0000256" key="1">
    <source>
        <dbReference type="ARBA" id="ARBA00022737"/>
    </source>
</evidence>
<accession>U7D9B7</accession>
<feature type="repeat" description="TPR" evidence="3">
    <location>
        <begin position="558"/>
        <end position="591"/>
    </location>
</feature>
<dbReference type="PROSITE" id="PS51257">
    <property type="entry name" value="PROKAR_LIPOPROTEIN"/>
    <property type="match status" value="1"/>
</dbReference>
<sequence length="610" mass="70759">MLPLPNRFFYILLSLLLFSCATVRDTARDDDRRAAPKQLRDSVDLRVSSYLFVEAKNMERRERYYEAFRFYKGAFSYDPYSEYLMDLLPEYAVQLNLPEEAVNIISQGKGRGDWSDTIVRQAMGIYRRTAGYEKIPQFFEYLEEPHFYDTLVYLDALEKTARHMEAITVYKKIAESSTIDSLVSLPADDPGRVNPRDFDIQIGDLYRREELYDSALVYYEKARTEEETRLPALRGIALSKYFMGENIPEAVARMEEVYAEALEESVYFPVLMELLAWHYASVEQEYVRAVEILTPLYQYVLSRENRDLLVYYGKALVLFMNSAELFEQSENLLTELRTYSDTNFYLLLYSGITATSLGKVEEAERWFNRAFSTEDVSTEDLLGAYRYAIWNAVAMEQNELAHTYIYEMLDRFPGSPHAYYIAGVAQMRMGEYSTGVGCFGRAAELSKDDFSDLYFSVLFQKAVAHDSRGDFSAAEEILEEIIAQDSTQHLAANYLGYSWAERGENLDKALRLLELALSQEPTNGAYLDSYAWILYQKGEYEEALTYITKAVRYLDEHYVVHYHTADILVQLGRYDEAQTSYEEALRLIPEGKEDDRRSITEKLNTLKDRN</sequence>